<evidence type="ECO:0000313" key="1">
    <source>
        <dbReference type="EMBL" id="PSU49162.1"/>
    </source>
</evidence>
<organism evidence="1 2">
    <name type="scientific">Photobacterium frigidiphilum</name>
    <dbReference type="NCBI Taxonomy" id="264736"/>
    <lineage>
        <taxon>Bacteria</taxon>
        <taxon>Pseudomonadati</taxon>
        <taxon>Pseudomonadota</taxon>
        <taxon>Gammaproteobacteria</taxon>
        <taxon>Vibrionales</taxon>
        <taxon>Vibrionaceae</taxon>
        <taxon>Photobacterium</taxon>
    </lineage>
</organism>
<keyword evidence="2" id="KW-1185">Reference proteome</keyword>
<comment type="caution">
    <text evidence="1">The sequence shown here is derived from an EMBL/GenBank/DDBJ whole genome shotgun (WGS) entry which is preliminary data.</text>
</comment>
<dbReference type="AlphaFoldDB" id="A0A2T3JJI2"/>
<protein>
    <submittedName>
        <fullName evidence="1">Uncharacterized protein</fullName>
    </submittedName>
</protein>
<proteinExistence type="predicted"/>
<gene>
    <name evidence="1" type="ORF">C9J12_09230</name>
</gene>
<reference evidence="1 2" key="1">
    <citation type="submission" date="2018-01" db="EMBL/GenBank/DDBJ databases">
        <title>Whole genome sequencing of Histamine producing bacteria.</title>
        <authorList>
            <person name="Butler K."/>
        </authorList>
    </citation>
    <scope>NUCLEOTIDE SEQUENCE [LARGE SCALE GENOMIC DNA]</scope>
    <source>
        <strain evidence="1 2">JCM 12947</strain>
    </source>
</reference>
<sequence length="352" mass="41617">MCFTLPFFCLYTANIDANEITKKNNTTPSNQILLDESNAIKDTDDNTVLAWMDDSEDKLADTIHDYSESLDQYVGKEDEDEPMMNRSYLRIKFKPRYSHRGYSDFDANVYLKLDLPHTKRNWKLIFETDPDDFDSLESKQRGISGDNDSGSSAVGGVRLQDKIFGHWKTNFDIGVKVRWPPDPFVRVNASRVDILSEHWTSRIKQEFFFYHEKGPGAVTYFDFYRSMNEDETQIFKASTSGQYLDDDDNWELVQTFEYFDRLNDNHLMEYTTGISADTREEDEISNYWISASWTQKLYKDWIYLTIEPEIEFPKEYDYHINPGIMLQLELFFIKNGNYDRLNRYIPLPYEKD</sequence>
<dbReference type="EMBL" id="PYMJ01000007">
    <property type="protein sequence ID" value="PSU49162.1"/>
    <property type="molecule type" value="Genomic_DNA"/>
</dbReference>
<evidence type="ECO:0000313" key="2">
    <source>
        <dbReference type="Proteomes" id="UP000240987"/>
    </source>
</evidence>
<dbReference type="Proteomes" id="UP000240987">
    <property type="component" value="Unassembled WGS sequence"/>
</dbReference>
<dbReference type="OrthoDB" id="9342527at2"/>
<dbReference type="RefSeq" id="WP_107242440.1">
    <property type="nucleotide sequence ID" value="NZ_PYMJ01000007.1"/>
</dbReference>
<accession>A0A2T3JJI2</accession>
<name>A0A2T3JJI2_9GAMM</name>